<feature type="domain" description="YutG/PgpA" evidence="3">
    <location>
        <begin position="22"/>
        <end position="159"/>
    </location>
</feature>
<dbReference type="PANTHER" id="PTHR36305:SF1">
    <property type="entry name" value="PHOSPHATIDYLGLYCEROPHOSPHATASE A"/>
    <property type="match status" value="1"/>
</dbReference>
<keyword evidence="1" id="KW-0460">Magnesium</keyword>
<dbReference type="RefSeq" id="WP_114339463.1">
    <property type="nucleotide sequence ID" value="NZ_QPID01000011.1"/>
</dbReference>
<dbReference type="InterPro" id="IPR026037">
    <property type="entry name" value="PgpA"/>
</dbReference>
<evidence type="ECO:0000256" key="1">
    <source>
        <dbReference type="PIRNR" id="PIRNR006162"/>
    </source>
</evidence>
<proteinExistence type="predicted"/>
<reference evidence="4 5" key="1">
    <citation type="submission" date="2018-07" db="EMBL/GenBank/DDBJ databases">
        <title>Corallincola holothuriorum sp. nov., a new facultative anaerobe isolated from sea cucumber Apostichopus japonicus.</title>
        <authorList>
            <person name="Xia H."/>
        </authorList>
    </citation>
    <scope>NUCLEOTIDE SEQUENCE [LARGE SCALE GENOMIC DNA]</scope>
    <source>
        <strain evidence="4 5">C4</strain>
    </source>
</reference>
<name>A0A368N3Y3_9GAMM</name>
<keyword evidence="1" id="KW-0997">Cell inner membrane</keyword>
<dbReference type="Pfam" id="PF04608">
    <property type="entry name" value="PgpA"/>
    <property type="match status" value="1"/>
</dbReference>
<evidence type="ECO:0000256" key="2">
    <source>
        <dbReference type="SAM" id="Phobius"/>
    </source>
</evidence>
<accession>A0A368N3Y3</accession>
<keyword evidence="1" id="KW-1208">Phospholipid metabolism</keyword>
<keyword evidence="1" id="KW-1003">Cell membrane</keyword>
<comment type="function">
    <text evidence="1">Lipid phosphatase which dephosphorylates phosphatidylglycerophosphate (PGP) to phosphatidylglycerol (PG).</text>
</comment>
<organism evidence="4 5">
    <name type="scientific">Corallincola holothuriorum</name>
    <dbReference type="NCBI Taxonomy" id="2282215"/>
    <lineage>
        <taxon>Bacteria</taxon>
        <taxon>Pseudomonadati</taxon>
        <taxon>Pseudomonadota</taxon>
        <taxon>Gammaproteobacteria</taxon>
        <taxon>Alteromonadales</taxon>
        <taxon>Psychromonadaceae</taxon>
        <taxon>Corallincola</taxon>
    </lineage>
</organism>
<evidence type="ECO:0000313" key="5">
    <source>
        <dbReference type="Proteomes" id="UP000252558"/>
    </source>
</evidence>
<keyword evidence="1" id="KW-0595">Phospholipid degradation</keyword>
<dbReference type="InterPro" id="IPR036681">
    <property type="entry name" value="PgpA-like_sf"/>
</dbReference>
<evidence type="ECO:0000259" key="3">
    <source>
        <dbReference type="Pfam" id="PF04608"/>
    </source>
</evidence>
<comment type="catalytic activity">
    <reaction evidence="1">
        <text>a 1,2-diacyl-sn-glycero-3-phospho-(1'-sn-glycero-3'-phosphate) + H2O = a 1,2-diacyl-sn-glycero-3-phospho-(1'-sn-glycerol) + phosphate</text>
        <dbReference type="Rhea" id="RHEA:33751"/>
        <dbReference type="ChEBI" id="CHEBI:15377"/>
        <dbReference type="ChEBI" id="CHEBI:43474"/>
        <dbReference type="ChEBI" id="CHEBI:60110"/>
        <dbReference type="ChEBI" id="CHEBI:64716"/>
        <dbReference type="EC" id="3.1.3.27"/>
    </reaction>
</comment>
<dbReference type="Proteomes" id="UP000252558">
    <property type="component" value="Unassembled WGS sequence"/>
</dbReference>
<keyword evidence="1 2" id="KW-0472">Membrane</keyword>
<keyword evidence="1" id="KW-0479">Metal-binding</keyword>
<comment type="pathway">
    <text evidence="1">Phospholipid metabolism; phosphatidylglycerol biosynthesis; phosphatidylglycerol from CDP-diacylglycerol: step 2/2.</text>
</comment>
<feature type="transmembrane region" description="Helical" evidence="2">
    <location>
        <begin position="56"/>
        <end position="74"/>
    </location>
</feature>
<comment type="subcellular location">
    <subcellularLocation>
        <location evidence="1">Cell inner membrane</location>
        <topology evidence="1">Multi-pass membrane protein</topology>
    </subcellularLocation>
</comment>
<dbReference type="PANTHER" id="PTHR36305">
    <property type="entry name" value="PHOSPHATIDYLGLYCEROPHOSPHATASE A"/>
    <property type="match status" value="1"/>
</dbReference>
<dbReference type="OrthoDB" id="9804091at2"/>
<dbReference type="GO" id="GO:0009395">
    <property type="term" value="P:phospholipid catabolic process"/>
    <property type="evidence" value="ECO:0007669"/>
    <property type="project" value="UniProtKB-KW"/>
</dbReference>
<keyword evidence="1 2" id="KW-0812">Transmembrane</keyword>
<sequence>MLLMTEQQPEGRFNLKDPVHILACGFGLGLAKKAPGTWGTLAAFPFYFVLLQFPDWVYLLATAVMAVVGIWICGKTSEDMGVHDHGGIVWDEVVGMLITLFWVPVEWPWILAAFVAFRFFDILKPWPIRWLDKQVDGGFGIMIDDVIAGLFGLAVMHLALYYWY</sequence>
<protein>
    <recommendedName>
        <fullName evidence="1">Phosphatidylglycerophosphatase A</fullName>
        <ecNumber evidence="1">3.1.3.27</ecNumber>
    </recommendedName>
    <alternativeName>
        <fullName evidence="1">Phosphatidylglycerolphosphate phosphatase A</fullName>
    </alternativeName>
</protein>
<dbReference type="GO" id="GO:0005886">
    <property type="term" value="C:plasma membrane"/>
    <property type="evidence" value="ECO:0007669"/>
    <property type="project" value="UniProtKB-SubCell"/>
</dbReference>
<dbReference type="GO" id="GO:0008962">
    <property type="term" value="F:phosphatidylglycerophosphatase activity"/>
    <property type="evidence" value="ECO:0007669"/>
    <property type="project" value="UniProtKB-EC"/>
</dbReference>
<dbReference type="GO" id="GO:0046872">
    <property type="term" value="F:metal ion binding"/>
    <property type="evidence" value="ECO:0007669"/>
    <property type="project" value="UniProtKB-KW"/>
</dbReference>
<keyword evidence="1" id="KW-0378">Hydrolase</keyword>
<dbReference type="CDD" id="cd06971">
    <property type="entry name" value="PgpA"/>
    <property type="match status" value="1"/>
</dbReference>
<dbReference type="UniPathway" id="UPA00084">
    <property type="reaction ID" value="UER00504"/>
</dbReference>
<dbReference type="EMBL" id="QPID01000011">
    <property type="protein sequence ID" value="RCU45242.1"/>
    <property type="molecule type" value="Genomic_DNA"/>
</dbReference>
<dbReference type="GO" id="GO:0006655">
    <property type="term" value="P:phosphatidylglycerol biosynthetic process"/>
    <property type="evidence" value="ECO:0007669"/>
    <property type="project" value="UniProtKB-UniPathway"/>
</dbReference>
<gene>
    <name evidence="4" type="ORF">DU002_16095</name>
</gene>
<keyword evidence="5" id="KW-1185">Reference proteome</keyword>
<dbReference type="SUPFAM" id="SSF101307">
    <property type="entry name" value="YutG-like"/>
    <property type="match status" value="1"/>
</dbReference>
<evidence type="ECO:0000313" key="4">
    <source>
        <dbReference type="EMBL" id="RCU45242.1"/>
    </source>
</evidence>
<dbReference type="PIRSF" id="PIRSF006162">
    <property type="entry name" value="PgpA"/>
    <property type="match status" value="1"/>
</dbReference>
<keyword evidence="1" id="KW-0443">Lipid metabolism</keyword>
<comment type="caution">
    <text evidence="4">The sequence shown here is derived from an EMBL/GenBank/DDBJ whole genome shotgun (WGS) entry which is preliminary data.</text>
</comment>
<dbReference type="InterPro" id="IPR007686">
    <property type="entry name" value="YutG/PgpA"/>
</dbReference>
<keyword evidence="1" id="KW-0442">Lipid degradation</keyword>
<comment type="cofactor">
    <cofactor evidence="1">
        <name>Mg(2+)</name>
        <dbReference type="ChEBI" id="CHEBI:18420"/>
    </cofactor>
</comment>
<feature type="transmembrane region" description="Helical" evidence="2">
    <location>
        <begin position="139"/>
        <end position="163"/>
    </location>
</feature>
<dbReference type="EC" id="3.1.3.27" evidence="1"/>
<keyword evidence="2" id="KW-1133">Transmembrane helix</keyword>
<dbReference type="AlphaFoldDB" id="A0A368N3Y3"/>